<accession>A0A9Q0GVG9</accession>
<dbReference type="GO" id="GO:0048046">
    <property type="term" value="C:apoplast"/>
    <property type="evidence" value="ECO:0007669"/>
    <property type="project" value="UniProtKB-SubCell"/>
</dbReference>
<reference evidence="7" key="1">
    <citation type="journal article" date="2023" name="Plant J.">
        <title>The genome of the king protea, Protea cynaroides.</title>
        <authorList>
            <person name="Chang J."/>
            <person name="Duong T.A."/>
            <person name="Schoeman C."/>
            <person name="Ma X."/>
            <person name="Roodt D."/>
            <person name="Barker N."/>
            <person name="Li Z."/>
            <person name="Van de Peer Y."/>
            <person name="Mizrachi E."/>
        </authorList>
    </citation>
    <scope>NUCLEOTIDE SEQUENCE</scope>
    <source>
        <tissue evidence="7">Young leaves</tissue>
    </source>
</reference>
<dbReference type="InterPro" id="IPR006766">
    <property type="entry name" value="EXORDIUM-like"/>
</dbReference>
<feature type="signal peptide" evidence="6">
    <location>
        <begin position="1"/>
        <end position="25"/>
    </location>
</feature>
<dbReference type="OrthoDB" id="47374at2759"/>
<proteinExistence type="inferred from homology"/>
<comment type="subcellular location">
    <subcellularLocation>
        <location evidence="1">Secreted</location>
        <location evidence="1">Extracellular space</location>
        <location evidence="1">Apoplast</location>
    </subcellularLocation>
</comment>
<dbReference type="Proteomes" id="UP001141806">
    <property type="component" value="Unassembled WGS sequence"/>
</dbReference>
<evidence type="ECO:0000256" key="4">
    <source>
        <dbReference type="ARBA" id="ARBA00022729"/>
    </source>
</evidence>
<gene>
    <name evidence="7" type="ORF">NE237_030077</name>
</gene>
<sequence length="306" mass="32312">MAPSPLSILNVTIFTVILLPLLCSSRPVDTRLNNPVIRYHNGPLLTGNIKLAILFYGNFGNVHKQAITVFVKSLNTINAAPEPSVATWWRTIESYQSAAKHGGVSPRINVQIFKKVDDVSYSVGKIITQDFIATLVQKATGGDKTVLPVIFAAKDVSIVGACTGKCSSHGTVGTGRAAQPYIMVGNPEVECPETCAWPFYGAAIPLSPPSGNAGADALVLGLATALAGTVSNPYNTGFFQDPVDRPLEAVTACPAKFGSGALPGNPGKVLLDPKTRTAFNAHGVRGQNFLLPAVWNPTTKSCWTLV</sequence>
<dbReference type="PANTHER" id="PTHR31279">
    <property type="entry name" value="PROTEIN EXORDIUM-LIKE 5"/>
    <property type="match status" value="1"/>
</dbReference>
<evidence type="ECO:0000256" key="6">
    <source>
        <dbReference type="SAM" id="SignalP"/>
    </source>
</evidence>
<dbReference type="PANTHER" id="PTHR31279:SF13">
    <property type="entry name" value="PROTEIN EXORDIUM-LIKE 6"/>
    <property type="match status" value="1"/>
</dbReference>
<evidence type="ECO:0000256" key="3">
    <source>
        <dbReference type="ARBA" id="ARBA00022525"/>
    </source>
</evidence>
<feature type="chain" id="PRO_5040404024" evidence="6">
    <location>
        <begin position="26"/>
        <end position="306"/>
    </location>
</feature>
<dbReference type="Pfam" id="PF04674">
    <property type="entry name" value="Phi_1"/>
    <property type="match status" value="1"/>
</dbReference>
<name>A0A9Q0GVG9_9MAGN</name>
<evidence type="ECO:0000256" key="5">
    <source>
        <dbReference type="ARBA" id="ARBA00023591"/>
    </source>
</evidence>
<keyword evidence="2" id="KW-0052">Apoplast</keyword>
<keyword evidence="3" id="KW-0964">Secreted</keyword>
<comment type="similarity">
    <text evidence="5">Belongs to the EXORDIUM family.</text>
</comment>
<protein>
    <submittedName>
        <fullName evidence="7">Uncharacterized protein</fullName>
    </submittedName>
</protein>
<keyword evidence="4 6" id="KW-0732">Signal</keyword>
<evidence type="ECO:0000256" key="1">
    <source>
        <dbReference type="ARBA" id="ARBA00004271"/>
    </source>
</evidence>
<evidence type="ECO:0000313" key="7">
    <source>
        <dbReference type="EMBL" id="KAJ4953245.1"/>
    </source>
</evidence>
<comment type="caution">
    <text evidence="7">The sequence shown here is derived from an EMBL/GenBank/DDBJ whole genome shotgun (WGS) entry which is preliminary data.</text>
</comment>
<dbReference type="EMBL" id="JAMYWD010000012">
    <property type="protein sequence ID" value="KAJ4953245.1"/>
    <property type="molecule type" value="Genomic_DNA"/>
</dbReference>
<evidence type="ECO:0000256" key="2">
    <source>
        <dbReference type="ARBA" id="ARBA00022523"/>
    </source>
</evidence>
<evidence type="ECO:0000313" key="8">
    <source>
        <dbReference type="Proteomes" id="UP001141806"/>
    </source>
</evidence>
<dbReference type="AlphaFoldDB" id="A0A9Q0GVG9"/>
<organism evidence="7 8">
    <name type="scientific">Protea cynaroides</name>
    <dbReference type="NCBI Taxonomy" id="273540"/>
    <lineage>
        <taxon>Eukaryota</taxon>
        <taxon>Viridiplantae</taxon>
        <taxon>Streptophyta</taxon>
        <taxon>Embryophyta</taxon>
        <taxon>Tracheophyta</taxon>
        <taxon>Spermatophyta</taxon>
        <taxon>Magnoliopsida</taxon>
        <taxon>Proteales</taxon>
        <taxon>Proteaceae</taxon>
        <taxon>Protea</taxon>
    </lineage>
</organism>
<keyword evidence="8" id="KW-1185">Reference proteome</keyword>